<evidence type="ECO:0008006" key="2">
    <source>
        <dbReference type="Google" id="ProtNLM"/>
    </source>
</evidence>
<dbReference type="EMBL" id="AP035885">
    <property type="protein sequence ID" value="BFP57580.1"/>
    <property type="molecule type" value="Genomic_DNA"/>
</dbReference>
<geneLocation type="plasmid" evidence="1">
    <name>pCMC78_01</name>
</geneLocation>
<dbReference type="AlphaFoldDB" id="A0AB33L0M5"/>
<evidence type="ECO:0000313" key="1">
    <source>
        <dbReference type="EMBL" id="BFP57580.1"/>
    </source>
</evidence>
<accession>A0AB33L0M5</accession>
<gene>
    <name evidence="1" type="ORF">SCMC78_73870</name>
</gene>
<proteinExistence type="predicted"/>
<name>A0AB33L0M5_9ACTN</name>
<protein>
    <recommendedName>
        <fullName evidence="2">Protein kilB</fullName>
    </recommendedName>
</protein>
<dbReference type="KEGG" id="stcm:SCMC78_73870"/>
<dbReference type="RefSeq" id="WP_408054944.1">
    <property type="nucleotide sequence ID" value="NZ_AP035885.1"/>
</dbReference>
<keyword evidence="1" id="KW-0614">Plasmid</keyword>
<organism evidence="1">
    <name type="scientific">Streptomyces sp. CMC78</name>
    <dbReference type="NCBI Taxonomy" id="3231512"/>
    <lineage>
        <taxon>Bacteria</taxon>
        <taxon>Bacillati</taxon>
        <taxon>Actinomycetota</taxon>
        <taxon>Actinomycetes</taxon>
        <taxon>Kitasatosporales</taxon>
        <taxon>Streptomycetaceae</taxon>
        <taxon>Streptomyces</taxon>
    </lineage>
</organism>
<sequence length="144" mass="15240">MWQTLIAVLGTLAGVGITSGYQARAARTARQEARRTEGLAAVTALVEALADHRRAMWVREDLRLRGEDWTAARTESHTTRSAITGPLLRVQLLLPAVAGAAQDAAAAVYALRGADGHPILNQRRTDALTASDALVAAVGRHLAA</sequence>
<reference evidence="1" key="1">
    <citation type="submission" date="2024-07" db="EMBL/GenBank/DDBJ databases">
        <title>Complete genome sequences of cellulolytic bacteria, Kitasatospora sp. CMC57 and Streptomyces sp. CMC78, isolated from Japanese agricultural soil.</title>
        <authorList>
            <person name="Hashimoto T."/>
            <person name="Ito M."/>
            <person name="Iwamoto M."/>
            <person name="Fukahori D."/>
            <person name="Shoda T."/>
            <person name="Sakoda M."/>
            <person name="Morohoshi T."/>
            <person name="Mitsuboshi M."/>
            <person name="Nishizawa T."/>
        </authorList>
    </citation>
    <scope>NUCLEOTIDE SEQUENCE</scope>
    <source>
        <strain evidence="1">CMC78</strain>
        <plasmid evidence="1">pCMC78_01</plasmid>
    </source>
</reference>